<feature type="chain" id="PRO_5035475599" evidence="1">
    <location>
        <begin position="26"/>
        <end position="274"/>
    </location>
</feature>
<dbReference type="AlphaFoldDB" id="A0A8K0UIF7"/>
<evidence type="ECO:0000256" key="1">
    <source>
        <dbReference type="SAM" id="SignalP"/>
    </source>
</evidence>
<gene>
    <name evidence="2" type="ORF">BXZ70DRAFT_470397</name>
</gene>
<evidence type="ECO:0000313" key="3">
    <source>
        <dbReference type="Proteomes" id="UP000813824"/>
    </source>
</evidence>
<dbReference type="Proteomes" id="UP000813824">
    <property type="component" value="Unassembled WGS sequence"/>
</dbReference>
<name>A0A8K0UIF7_9AGAR</name>
<dbReference type="EMBL" id="JAEVFJ010000034">
    <property type="protein sequence ID" value="KAH8091815.1"/>
    <property type="molecule type" value="Genomic_DNA"/>
</dbReference>
<keyword evidence="3" id="KW-1185">Reference proteome</keyword>
<organism evidence="2 3">
    <name type="scientific">Cristinia sonorae</name>
    <dbReference type="NCBI Taxonomy" id="1940300"/>
    <lineage>
        <taxon>Eukaryota</taxon>
        <taxon>Fungi</taxon>
        <taxon>Dikarya</taxon>
        <taxon>Basidiomycota</taxon>
        <taxon>Agaricomycotina</taxon>
        <taxon>Agaricomycetes</taxon>
        <taxon>Agaricomycetidae</taxon>
        <taxon>Agaricales</taxon>
        <taxon>Pleurotineae</taxon>
        <taxon>Stephanosporaceae</taxon>
        <taxon>Cristinia</taxon>
    </lineage>
</organism>
<evidence type="ECO:0000313" key="2">
    <source>
        <dbReference type="EMBL" id="KAH8091815.1"/>
    </source>
</evidence>
<sequence length="274" mass="30672">MEPIKPCLLRLPALLGLLLRQISRATHWLYSIAHGSNRHTGINLECASWRNTRLSIIEVILAGRCDAGELLRLMRAVDGRLSTIAGSGYFNSELQVLQTEWKDFADLVWDSRELAGEAQAIASDFLQVFLQRLEDHAIPFDDKLLELRDYLKFEKQAVKPKRIASAFGTLTQRLDLYIKKCSTLLVESHHTHHHSEIVTIVCTVLLSLTTAATSLSLLSLIKSATYSERARSALTKGVYYSLSLASPQAFVSKANLYRGIFSATTWKVRGVQLS</sequence>
<accession>A0A8K0UIF7</accession>
<protein>
    <submittedName>
        <fullName evidence="2">Uncharacterized protein</fullName>
    </submittedName>
</protein>
<dbReference type="OrthoDB" id="10587279at2759"/>
<comment type="caution">
    <text evidence="2">The sequence shown here is derived from an EMBL/GenBank/DDBJ whole genome shotgun (WGS) entry which is preliminary data.</text>
</comment>
<feature type="signal peptide" evidence="1">
    <location>
        <begin position="1"/>
        <end position="25"/>
    </location>
</feature>
<keyword evidence="1" id="KW-0732">Signal</keyword>
<proteinExistence type="predicted"/>
<reference evidence="2" key="1">
    <citation type="journal article" date="2021" name="New Phytol.">
        <title>Evolutionary innovations through gain and loss of genes in the ectomycorrhizal Boletales.</title>
        <authorList>
            <person name="Wu G."/>
            <person name="Miyauchi S."/>
            <person name="Morin E."/>
            <person name="Kuo A."/>
            <person name="Drula E."/>
            <person name="Varga T."/>
            <person name="Kohler A."/>
            <person name="Feng B."/>
            <person name="Cao Y."/>
            <person name="Lipzen A."/>
            <person name="Daum C."/>
            <person name="Hundley H."/>
            <person name="Pangilinan J."/>
            <person name="Johnson J."/>
            <person name="Barry K."/>
            <person name="LaButti K."/>
            <person name="Ng V."/>
            <person name="Ahrendt S."/>
            <person name="Min B."/>
            <person name="Choi I.G."/>
            <person name="Park H."/>
            <person name="Plett J.M."/>
            <person name="Magnuson J."/>
            <person name="Spatafora J.W."/>
            <person name="Nagy L.G."/>
            <person name="Henrissat B."/>
            <person name="Grigoriev I.V."/>
            <person name="Yang Z.L."/>
            <person name="Xu J."/>
            <person name="Martin F.M."/>
        </authorList>
    </citation>
    <scope>NUCLEOTIDE SEQUENCE</scope>
    <source>
        <strain evidence="2">KKN 215</strain>
    </source>
</reference>